<evidence type="ECO:0000256" key="1">
    <source>
        <dbReference type="ARBA" id="ARBA00023157"/>
    </source>
</evidence>
<dbReference type="PRINTS" id="PR01504">
    <property type="entry name" value="PNCREATITSAP"/>
</dbReference>
<feature type="domain" description="C-type lectin" evidence="3">
    <location>
        <begin position="34"/>
        <end position="153"/>
    </location>
</feature>
<evidence type="ECO:0000313" key="4">
    <source>
        <dbReference type="Ensembl" id="ENSECRP00000026198.1"/>
    </source>
</evidence>
<dbReference type="InterPro" id="IPR016186">
    <property type="entry name" value="C-type_lectin-like/link_sf"/>
</dbReference>
<feature type="signal peptide" evidence="2">
    <location>
        <begin position="1"/>
        <end position="23"/>
    </location>
</feature>
<dbReference type="SMART" id="SM00034">
    <property type="entry name" value="CLECT"/>
    <property type="match status" value="1"/>
</dbReference>
<feature type="chain" id="PRO_5034616351" evidence="2">
    <location>
        <begin position="24"/>
        <end position="171"/>
    </location>
</feature>
<dbReference type="InterPro" id="IPR018378">
    <property type="entry name" value="C-type_lectin_CS"/>
</dbReference>
<dbReference type="SUPFAM" id="SSF56436">
    <property type="entry name" value="C-type lectin-like"/>
    <property type="match status" value="1"/>
</dbReference>
<dbReference type="Pfam" id="PF00059">
    <property type="entry name" value="Lectin_C"/>
    <property type="match status" value="1"/>
</dbReference>
<evidence type="ECO:0000256" key="2">
    <source>
        <dbReference type="SAM" id="SignalP"/>
    </source>
</evidence>
<dbReference type="Gene3D" id="3.10.100.10">
    <property type="entry name" value="Mannose-Binding Protein A, subunit A"/>
    <property type="match status" value="1"/>
</dbReference>
<dbReference type="InterPro" id="IPR050111">
    <property type="entry name" value="C-type_lectin/snaclec_domain"/>
</dbReference>
<reference evidence="4" key="2">
    <citation type="submission" date="2025-08" db="UniProtKB">
        <authorList>
            <consortium name="Ensembl"/>
        </authorList>
    </citation>
    <scope>IDENTIFICATION</scope>
</reference>
<dbReference type="AlphaFoldDB" id="A0A8C4T4R9"/>
<keyword evidence="2" id="KW-0732">Signal</keyword>
<accession>A0A8C4T4R9</accession>
<dbReference type="RefSeq" id="XP_051787821.1">
    <property type="nucleotide sequence ID" value="XM_051931861.1"/>
</dbReference>
<reference evidence="4" key="1">
    <citation type="submission" date="2021-06" db="EMBL/GenBank/DDBJ databases">
        <authorList>
            <consortium name="Wellcome Sanger Institute Data Sharing"/>
        </authorList>
    </citation>
    <scope>NUCLEOTIDE SEQUENCE [LARGE SCALE GENOMIC DNA]</scope>
</reference>
<name>A0A8C4T4R9_ERPCA</name>
<gene>
    <name evidence="4" type="primary">LOC114657053</name>
</gene>
<dbReference type="PANTHER" id="PTHR22803">
    <property type="entry name" value="MANNOSE, PHOSPHOLIPASE, LECTIN RECEPTOR RELATED"/>
    <property type="match status" value="1"/>
</dbReference>
<dbReference type="RefSeq" id="XP_028664629.1">
    <property type="nucleotide sequence ID" value="XM_028808796.2"/>
</dbReference>
<dbReference type="GeneID" id="114657053"/>
<reference evidence="4" key="3">
    <citation type="submission" date="2025-09" db="UniProtKB">
        <authorList>
            <consortium name="Ensembl"/>
        </authorList>
    </citation>
    <scope>IDENTIFICATION</scope>
</reference>
<evidence type="ECO:0000259" key="3">
    <source>
        <dbReference type="PROSITE" id="PS50041"/>
    </source>
</evidence>
<dbReference type="Proteomes" id="UP000694620">
    <property type="component" value="Chromosome 9"/>
</dbReference>
<proteinExistence type="predicted"/>
<sequence length="171" mass="19232">MATTLGLLLAAFIISTVTDVSYGLDSCEPGWVSYSNKCYQYFPMRKAWIDAELYCISLGGNLASVHSSIANQFITSLIRSRDSSGPSSWLGGSNCVRTSSWLWTDGSQWDFTNWNPFEPNNVGGNEKCFNTNFMVQGGWNDIDCSNQYPFVCMKNKPLKPWSGEERSHERH</sequence>
<dbReference type="InterPro" id="IPR016187">
    <property type="entry name" value="CTDL_fold"/>
</dbReference>
<dbReference type="Ensembl" id="ENSECRT00000026743.1">
    <property type="protein sequence ID" value="ENSECRP00000026198.1"/>
    <property type="gene ID" value="ENSECRG00000017710.1"/>
</dbReference>
<keyword evidence="1" id="KW-1015">Disulfide bond</keyword>
<protein>
    <submittedName>
        <fullName evidence="4">Lectin-like</fullName>
    </submittedName>
</protein>
<dbReference type="GeneTree" id="ENSGT00940000161814"/>
<dbReference type="PROSITE" id="PS00615">
    <property type="entry name" value="C_TYPE_LECTIN_1"/>
    <property type="match status" value="1"/>
</dbReference>
<keyword evidence="5" id="KW-1185">Reference proteome</keyword>
<dbReference type="PROSITE" id="PS50041">
    <property type="entry name" value="C_TYPE_LECTIN_2"/>
    <property type="match status" value="1"/>
</dbReference>
<dbReference type="InterPro" id="IPR001304">
    <property type="entry name" value="C-type_lectin-like"/>
</dbReference>
<organism evidence="4 5">
    <name type="scientific">Erpetoichthys calabaricus</name>
    <name type="common">Rope fish</name>
    <name type="synonym">Calamoichthys calabaricus</name>
    <dbReference type="NCBI Taxonomy" id="27687"/>
    <lineage>
        <taxon>Eukaryota</taxon>
        <taxon>Metazoa</taxon>
        <taxon>Chordata</taxon>
        <taxon>Craniata</taxon>
        <taxon>Vertebrata</taxon>
        <taxon>Euteleostomi</taxon>
        <taxon>Actinopterygii</taxon>
        <taxon>Polypteriformes</taxon>
        <taxon>Polypteridae</taxon>
        <taxon>Erpetoichthys</taxon>
    </lineage>
</organism>
<evidence type="ECO:0000313" key="5">
    <source>
        <dbReference type="Proteomes" id="UP000694620"/>
    </source>
</evidence>